<keyword evidence="5 6" id="KW-0472">Membrane</keyword>
<dbReference type="Gene3D" id="1.20.1740.10">
    <property type="entry name" value="Amino acid/polyamine transporter I"/>
    <property type="match status" value="1"/>
</dbReference>
<dbReference type="OrthoDB" id="138827at2"/>
<dbReference type="GO" id="GO:0005886">
    <property type="term" value="C:plasma membrane"/>
    <property type="evidence" value="ECO:0007669"/>
    <property type="project" value="UniProtKB-SubCell"/>
</dbReference>
<dbReference type="InterPro" id="IPR002293">
    <property type="entry name" value="AA/rel_permease1"/>
</dbReference>
<reference evidence="7 8" key="1">
    <citation type="submission" date="2019-01" db="EMBL/GenBank/DDBJ databases">
        <title>Genome sequencing of strain FW100M-8.</title>
        <authorList>
            <person name="Heo J."/>
            <person name="Kim S.-J."/>
            <person name="Kim J.-S."/>
            <person name="Hong S.-B."/>
            <person name="Kwon S.-W."/>
        </authorList>
    </citation>
    <scope>NUCLEOTIDE SEQUENCE [LARGE SCALE GENOMIC DNA]</scope>
    <source>
        <strain evidence="7 8">FW100M-8</strain>
    </source>
</reference>
<feature type="transmembrane region" description="Helical" evidence="6">
    <location>
        <begin position="211"/>
        <end position="228"/>
    </location>
</feature>
<dbReference type="PANTHER" id="PTHR42770:SF16">
    <property type="entry name" value="AMINO ACID PERMEASE"/>
    <property type="match status" value="1"/>
</dbReference>
<dbReference type="Proteomes" id="UP000291259">
    <property type="component" value="Chromosome"/>
</dbReference>
<feature type="transmembrane region" description="Helical" evidence="6">
    <location>
        <begin position="135"/>
        <end position="154"/>
    </location>
</feature>
<name>A0A4P6FB74_9MICO</name>
<feature type="transmembrane region" description="Helical" evidence="6">
    <location>
        <begin position="301"/>
        <end position="322"/>
    </location>
</feature>
<dbReference type="KEGG" id="agf:ET445_07600"/>
<evidence type="ECO:0000256" key="3">
    <source>
        <dbReference type="ARBA" id="ARBA00022692"/>
    </source>
</evidence>
<evidence type="ECO:0000256" key="4">
    <source>
        <dbReference type="ARBA" id="ARBA00022989"/>
    </source>
</evidence>
<dbReference type="EMBL" id="CP035491">
    <property type="protein sequence ID" value="QAY73232.1"/>
    <property type="molecule type" value="Genomic_DNA"/>
</dbReference>
<keyword evidence="4 6" id="KW-1133">Transmembrane helix</keyword>
<evidence type="ECO:0000256" key="6">
    <source>
        <dbReference type="SAM" id="Phobius"/>
    </source>
</evidence>
<evidence type="ECO:0000256" key="5">
    <source>
        <dbReference type="ARBA" id="ARBA00023136"/>
    </source>
</evidence>
<dbReference type="InterPro" id="IPR050367">
    <property type="entry name" value="APC_superfamily"/>
</dbReference>
<dbReference type="GO" id="GO:0022857">
    <property type="term" value="F:transmembrane transporter activity"/>
    <property type="evidence" value="ECO:0007669"/>
    <property type="project" value="InterPro"/>
</dbReference>
<evidence type="ECO:0000256" key="2">
    <source>
        <dbReference type="ARBA" id="ARBA00022475"/>
    </source>
</evidence>
<keyword evidence="3 6" id="KW-0812">Transmembrane</keyword>
<evidence type="ECO:0000313" key="7">
    <source>
        <dbReference type="EMBL" id="QAY73232.1"/>
    </source>
</evidence>
<protein>
    <submittedName>
        <fullName evidence="7">APC family permease</fullName>
    </submittedName>
</protein>
<comment type="subcellular location">
    <subcellularLocation>
        <location evidence="1">Cell membrane</location>
        <topology evidence="1">Multi-pass membrane protein</topology>
    </subcellularLocation>
</comment>
<dbReference type="Pfam" id="PF13520">
    <property type="entry name" value="AA_permease_2"/>
    <property type="match status" value="1"/>
</dbReference>
<keyword evidence="2" id="KW-1003">Cell membrane</keyword>
<feature type="transmembrane region" description="Helical" evidence="6">
    <location>
        <begin position="449"/>
        <end position="476"/>
    </location>
</feature>
<dbReference type="AlphaFoldDB" id="A0A4P6FB74"/>
<proteinExistence type="predicted"/>
<accession>A0A4P6FB74</accession>
<gene>
    <name evidence="7" type="ORF">ET445_07600</name>
</gene>
<keyword evidence="8" id="KW-1185">Reference proteome</keyword>
<feature type="transmembrane region" description="Helical" evidence="6">
    <location>
        <begin position="92"/>
        <end position="115"/>
    </location>
</feature>
<evidence type="ECO:0000313" key="8">
    <source>
        <dbReference type="Proteomes" id="UP000291259"/>
    </source>
</evidence>
<dbReference type="PANTHER" id="PTHR42770">
    <property type="entry name" value="AMINO ACID TRANSPORTER-RELATED"/>
    <property type="match status" value="1"/>
</dbReference>
<sequence length="511" mass="55069">MSTQTQGTGEGKGLATGTLGLWGSTVIGLASTAPVYSLAATLGFVVITVGAQAPIAFVIAFVPMLLIAFAYRELNRDVPDCGTTFTWATKAFGPWVGWLGGWGVAVAGTIVLANLAQIGGIYFWLLVAPDLAENVFVVTLTGVIFIALMSWISYRGLEVGERLQNILLGVQYLALALFVIFASIAVFTGTAPEGSTTPDWSWFNPLGFESFDGFVEAVLLALFIYWGWDTCLALNEETKDPKRIPGRAAVLTTLILLITYVGVTVAAMSYAGLGDTGMGLGNEGNADDVFFALKDALFGPWAWLLVVAVMISAVSSTQTTILPTARGTLAMAVYKALPKKFATVHPRYHTPSFSTLLMGFVAIVFYVGMTLISDNILQDTVLSLGLAIAFYYAITGFACVWYFRKTLFQSWANFWNRLVFPLVGAVLLTFAFVYSAIDMLDPEYGYTVLFGVGGVFVVGVGSLVLGAVLMVVYSFFPRSKPFFRGESLNRDTEVLVPEDEQVIIRSVDGGV</sequence>
<feature type="transmembrane region" description="Helical" evidence="6">
    <location>
        <begin position="166"/>
        <end position="191"/>
    </location>
</feature>
<evidence type="ECO:0000256" key="1">
    <source>
        <dbReference type="ARBA" id="ARBA00004651"/>
    </source>
</evidence>
<dbReference type="RefSeq" id="WP_129190276.1">
    <property type="nucleotide sequence ID" value="NZ_CP035491.1"/>
</dbReference>
<feature type="transmembrane region" description="Helical" evidence="6">
    <location>
        <begin position="353"/>
        <end position="372"/>
    </location>
</feature>
<feature type="transmembrane region" description="Helical" evidence="6">
    <location>
        <begin position="21"/>
        <end position="47"/>
    </location>
</feature>
<dbReference type="PIRSF" id="PIRSF006060">
    <property type="entry name" value="AA_transporter"/>
    <property type="match status" value="1"/>
</dbReference>
<feature type="transmembrane region" description="Helical" evidence="6">
    <location>
        <begin position="384"/>
        <end position="403"/>
    </location>
</feature>
<feature type="transmembrane region" description="Helical" evidence="6">
    <location>
        <begin position="53"/>
        <end position="71"/>
    </location>
</feature>
<feature type="transmembrane region" description="Helical" evidence="6">
    <location>
        <begin position="249"/>
        <end position="273"/>
    </location>
</feature>
<organism evidence="7 8">
    <name type="scientific">Agromyces protaetiae</name>
    <dbReference type="NCBI Taxonomy" id="2509455"/>
    <lineage>
        <taxon>Bacteria</taxon>
        <taxon>Bacillati</taxon>
        <taxon>Actinomycetota</taxon>
        <taxon>Actinomycetes</taxon>
        <taxon>Micrococcales</taxon>
        <taxon>Microbacteriaceae</taxon>
        <taxon>Agromyces</taxon>
    </lineage>
</organism>
<feature type="transmembrane region" description="Helical" evidence="6">
    <location>
        <begin position="415"/>
        <end position="437"/>
    </location>
</feature>